<dbReference type="EMBL" id="AMQM01004923">
    <property type="status" value="NOT_ANNOTATED_CDS"/>
    <property type="molecule type" value="Genomic_DNA"/>
</dbReference>
<dbReference type="AlphaFoldDB" id="T1FTN5"/>
<evidence type="ECO:0000313" key="3">
    <source>
        <dbReference type="EMBL" id="ESO01498.1"/>
    </source>
</evidence>
<dbReference type="InParanoid" id="T1FTN5"/>
<dbReference type="HOGENOM" id="CLU_588340_0_0_1"/>
<dbReference type="CTD" id="20212182"/>
<dbReference type="OrthoDB" id="10005154at2759"/>
<reference evidence="4" key="3">
    <citation type="submission" date="2015-06" db="UniProtKB">
        <authorList>
            <consortium name="EnsemblMetazoa"/>
        </authorList>
    </citation>
    <scope>IDENTIFICATION</scope>
</reference>
<dbReference type="GeneID" id="20212182"/>
<dbReference type="RefSeq" id="XP_009020152.1">
    <property type="nucleotide sequence ID" value="XM_009021904.1"/>
</dbReference>
<gene>
    <name evidence="4" type="primary">20212182</name>
    <name evidence="3" type="ORF">HELRODRAFT_192173</name>
</gene>
<accession>T1FTN5</accession>
<dbReference type="EMBL" id="KB096743">
    <property type="protein sequence ID" value="ESO01498.1"/>
    <property type="molecule type" value="Genomic_DNA"/>
</dbReference>
<name>T1FTN5_HELRO</name>
<reference evidence="5" key="1">
    <citation type="submission" date="2012-12" db="EMBL/GenBank/DDBJ databases">
        <authorList>
            <person name="Hellsten U."/>
            <person name="Grimwood J."/>
            <person name="Chapman J.A."/>
            <person name="Shapiro H."/>
            <person name="Aerts A."/>
            <person name="Otillar R.P."/>
            <person name="Terry A.Y."/>
            <person name="Boore J.L."/>
            <person name="Simakov O."/>
            <person name="Marletaz F."/>
            <person name="Cho S.-J."/>
            <person name="Edsinger-Gonzales E."/>
            <person name="Havlak P."/>
            <person name="Kuo D.-H."/>
            <person name="Larsson T."/>
            <person name="Lv J."/>
            <person name="Arendt D."/>
            <person name="Savage R."/>
            <person name="Osoegawa K."/>
            <person name="de Jong P."/>
            <person name="Lindberg D.R."/>
            <person name="Seaver E.C."/>
            <person name="Weisblat D.A."/>
            <person name="Putnam N.H."/>
            <person name="Grigoriev I.V."/>
            <person name="Rokhsar D.S."/>
        </authorList>
    </citation>
    <scope>NUCLEOTIDE SEQUENCE</scope>
</reference>
<dbReference type="KEGG" id="hro:HELRODRAFT_192173"/>
<dbReference type="STRING" id="6412.T1FTN5"/>
<dbReference type="EnsemblMetazoa" id="HelroT192173">
    <property type="protein sequence ID" value="HelroP192173"/>
    <property type="gene ID" value="HelroG192173"/>
</dbReference>
<feature type="transmembrane region" description="Helical" evidence="1">
    <location>
        <begin position="12"/>
        <end position="33"/>
    </location>
</feature>
<evidence type="ECO:0000256" key="1">
    <source>
        <dbReference type="SAM" id="Phobius"/>
    </source>
</evidence>
<organism evidence="4 5">
    <name type="scientific">Helobdella robusta</name>
    <name type="common">Californian leech</name>
    <dbReference type="NCBI Taxonomy" id="6412"/>
    <lineage>
        <taxon>Eukaryota</taxon>
        <taxon>Metazoa</taxon>
        <taxon>Spiralia</taxon>
        <taxon>Lophotrochozoa</taxon>
        <taxon>Annelida</taxon>
        <taxon>Clitellata</taxon>
        <taxon>Hirudinea</taxon>
        <taxon>Rhynchobdellida</taxon>
        <taxon>Glossiphoniidae</taxon>
        <taxon>Helobdella</taxon>
    </lineage>
</organism>
<dbReference type="Pfam" id="PF17517">
    <property type="entry name" value="IgGFc_binding"/>
    <property type="match status" value="1"/>
</dbReference>
<sequence length="465" mass="52184">MAFVKNGDCKRGVAVLICSLMFIIYVMLAAVILERETGRNFSLLFMENNESSLTHRLEIYPAYRFNRDVDLKLTWSAYNLSLVNITTLVGGPLVVAVPGRLELNMTERAWKSIKIEASDKIGVYAMNRHEGTCDGFMVLPHHMLGTKHYVVCYFPENKQTQLAFASVESNTTVVLSLRAATRPSLVIRWNNLTYRGGSNITFNLDRDETVQIKSNGDLTGCGVFSDKPIAVFSGNDLTKVAEKVDIINEDNLTLNYLVEQIPDVSHWGTRFYLAPFISSNNSDSSDYQVKIVCSNPGTNIVLYLYDQPSSIFCSNSGDSNKTFIPYNKAVSIHSNYPILVAQIFGSTFTRGPSMAIITPVEKFNSFYTFSTAYSESADIQFNHYIHIVSTFNETKNLRLNDREIAQSIKWSSFTDNSTYVWCMLQLREGLQAMHNSNKMQFGVTVLGDSKTAKYCSYAYSAGLCS</sequence>
<evidence type="ECO:0000313" key="5">
    <source>
        <dbReference type="Proteomes" id="UP000015101"/>
    </source>
</evidence>
<keyword evidence="1" id="KW-0472">Membrane</keyword>
<dbReference type="PANTHER" id="PTHR46534">
    <property type="entry name" value="IGGFC_BINDING DOMAIN-CONTAINING PROTEIN"/>
    <property type="match status" value="1"/>
</dbReference>
<dbReference type="OMA" id="NYYIMPG"/>
<evidence type="ECO:0000313" key="4">
    <source>
        <dbReference type="EnsemblMetazoa" id="HelroP192173"/>
    </source>
</evidence>
<proteinExistence type="predicted"/>
<keyword evidence="5" id="KW-1185">Reference proteome</keyword>
<dbReference type="PANTHER" id="PTHR46534:SF1">
    <property type="entry name" value="IGGFC-BINDING PROTEIN N-TERMINAL DOMAIN-CONTAINING PROTEIN"/>
    <property type="match status" value="1"/>
</dbReference>
<keyword evidence="1" id="KW-0812">Transmembrane</keyword>
<keyword evidence="1" id="KW-1133">Transmembrane helix</keyword>
<reference evidence="3 5" key="2">
    <citation type="journal article" date="2013" name="Nature">
        <title>Insights into bilaterian evolution from three spiralian genomes.</title>
        <authorList>
            <person name="Simakov O."/>
            <person name="Marletaz F."/>
            <person name="Cho S.J."/>
            <person name="Edsinger-Gonzales E."/>
            <person name="Havlak P."/>
            <person name="Hellsten U."/>
            <person name="Kuo D.H."/>
            <person name="Larsson T."/>
            <person name="Lv J."/>
            <person name="Arendt D."/>
            <person name="Savage R."/>
            <person name="Osoegawa K."/>
            <person name="de Jong P."/>
            <person name="Grimwood J."/>
            <person name="Chapman J.A."/>
            <person name="Shapiro H."/>
            <person name="Aerts A."/>
            <person name="Otillar R.P."/>
            <person name="Terry A.Y."/>
            <person name="Boore J.L."/>
            <person name="Grigoriev I.V."/>
            <person name="Lindberg D.R."/>
            <person name="Seaver E.C."/>
            <person name="Weisblat D.A."/>
            <person name="Putnam N.H."/>
            <person name="Rokhsar D.S."/>
        </authorList>
    </citation>
    <scope>NUCLEOTIDE SEQUENCE</scope>
</reference>
<protein>
    <recommendedName>
        <fullName evidence="2">IgGFc-binding protein N-terminal domain-containing protein</fullName>
    </recommendedName>
</protein>
<dbReference type="InterPro" id="IPR035234">
    <property type="entry name" value="IgGFc-bd_N"/>
</dbReference>
<feature type="domain" description="IgGFc-binding protein N-terminal" evidence="2">
    <location>
        <begin position="134"/>
        <end position="447"/>
    </location>
</feature>
<dbReference type="Proteomes" id="UP000015101">
    <property type="component" value="Unassembled WGS sequence"/>
</dbReference>
<evidence type="ECO:0000259" key="2">
    <source>
        <dbReference type="Pfam" id="PF17517"/>
    </source>
</evidence>